<dbReference type="Proteomes" id="UP001056384">
    <property type="component" value="Chromosome 4"/>
</dbReference>
<keyword evidence="1" id="KW-0175">Coiled coil</keyword>
<reference evidence="3" key="1">
    <citation type="submission" date="2022-06" db="EMBL/GenBank/DDBJ databases">
        <title>Complete genome sequences of two strains of the flax pathogen Septoria linicola.</title>
        <authorList>
            <person name="Lapalu N."/>
            <person name="Simon A."/>
            <person name="Demenou B."/>
            <person name="Paumier D."/>
            <person name="Guillot M.-P."/>
            <person name="Gout L."/>
            <person name="Valade R."/>
        </authorList>
    </citation>
    <scope>NUCLEOTIDE SEQUENCE</scope>
    <source>
        <strain evidence="3">SE15195</strain>
    </source>
</reference>
<feature type="region of interest" description="Disordered" evidence="2">
    <location>
        <begin position="1"/>
        <end position="69"/>
    </location>
</feature>
<evidence type="ECO:0000313" key="4">
    <source>
        <dbReference type="Proteomes" id="UP001056384"/>
    </source>
</evidence>
<dbReference type="EMBL" id="CP099421">
    <property type="protein sequence ID" value="USW51945.1"/>
    <property type="molecule type" value="Genomic_DNA"/>
</dbReference>
<gene>
    <name evidence="3" type="ORF">Slin15195_G052640</name>
</gene>
<dbReference type="PANTHER" id="PTHR37012:SF2">
    <property type="entry name" value="BZIP DOMAIN-CONTAINING PROTEIN-RELATED"/>
    <property type="match status" value="1"/>
</dbReference>
<dbReference type="PANTHER" id="PTHR37012">
    <property type="entry name" value="B-ZIP TRANSCRIPTION FACTOR (EUROFUNG)-RELATED"/>
    <property type="match status" value="1"/>
</dbReference>
<feature type="compositionally biased region" description="Polar residues" evidence="2">
    <location>
        <begin position="40"/>
        <end position="49"/>
    </location>
</feature>
<proteinExistence type="predicted"/>
<sequence length="518" mass="57518">MEQSTSQSAPYPSHHGPQTNGNGDAAQAAAATASAALSQDHITTPNAINSRKRRATGVPGSRGVANLTPEQLAKKRANDREAQRAIRARTRNTIEGLEQRIRELESQQPFQDLQRVVQERDRALAECEELRRRLGAVAGIAGGASQQPHPSLNELAALTAQQSPLPSLSALSQQNFSHGQEQHYGEQQQQQHNNLHPQLRSPGADSSSQTPPVAQGTAEGQVYQNGDEQTTNQHYAQSPSEARFEQRRPTPTQAHPHSNGDRLGLSFLLDTTQPTQASSVSPTVPSFPQPRSPELPIYARITNQGPPSCPLDSLLIDAFRSRRKMMQDGASMQEAIGPDYPAFAAMVDPGDDRQRPQCHQVSALLIDILSKFPDVEQLPEKVAVLYVMFLVLRWLICPCQKCYERLPEWSRPTTVQLERSHVAWADYLPWPYMRSQLALREGEVKFEDFFVPFTTTLSLNWPLPPDCVLIRSGSDGEFLDLNPAFEHHLRNLNNWSLGSRFAQAFPHLVDGTVRIEDA</sequence>
<evidence type="ECO:0000256" key="1">
    <source>
        <dbReference type="SAM" id="Coils"/>
    </source>
</evidence>
<accession>A0A9Q9EIE3</accession>
<feature type="compositionally biased region" description="Polar residues" evidence="2">
    <location>
        <begin position="1"/>
        <end position="22"/>
    </location>
</feature>
<name>A0A9Q9EIE3_9PEZI</name>
<evidence type="ECO:0008006" key="5">
    <source>
        <dbReference type="Google" id="ProtNLM"/>
    </source>
</evidence>
<feature type="compositionally biased region" description="Polar residues" evidence="2">
    <location>
        <begin position="230"/>
        <end position="240"/>
    </location>
</feature>
<feature type="region of interest" description="Disordered" evidence="2">
    <location>
        <begin position="274"/>
        <end position="293"/>
    </location>
</feature>
<protein>
    <recommendedName>
        <fullName evidence="5">BZIP transcription factor</fullName>
    </recommendedName>
</protein>
<dbReference type="AlphaFoldDB" id="A0A9Q9EIE3"/>
<feature type="compositionally biased region" description="Low complexity" evidence="2">
    <location>
        <begin position="185"/>
        <end position="199"/>
    </location>
</feature>
<keyword evidence="4" id="KW-1185">Reference proteome</keyword>
<evidence type="ECO:0000313" key="3">
    <source>
        <dbReference type="EMBL" id="USW51945.1"/>
    </source>
</evidence>
<feature type="compositionally biased region" description="Low complexity" evidence="2">
    <location>
        <begin position="25"/>
        <end position="36"/>
    </location>
</feature>
<feature type="region of interest" description="Disordered" evidence="2">
    <location>
        <begin position="230"/>
        <end position="265"/>
    </location>
</feature>
<feature type="compositionally biased region" description="Polar residues" evidence="2">
    <location>
        <begin position="274"/>
        <end position="284"/>
    </location>
</feature>
<dbReference type="Pfam" id="PF11905">
    <property type="entry name" value="DUF3425"/>
    <property type="match status" value="1"/>
</dbReference>
<evidence type="ECO:0000256" key="2">
    <source>
        <dbReference type="SAM" id="MobiDB-lite"/>
    </source>
</evidence>
<feature type="coiled-coil region" evidence="1">
    <location>
        <begin position="87"/>
        <end position="133"/>
    </location>
</feature>
<dbReference type="Gene3D" id="1.20.5.170">
    <property type="match status" value="1"/>
</dbReference>
<feature type="region of interest" description="Disordered" evidence="2">
    <location>
        <begin position="175"/>
        <end position="217"/>
    </location>
</feature>
<dbReference type="InterPro" id="IPR021833">
    <property type="entry name" value="DUF3425"/>
</dbReference>
<organism evidence="3 4">
    <name type="scientific">Septoria linicola</name>
    <dbReference type="NCBI Taxonomy" id="215465"/>
    <lineage>
        <taxon>Eukaryota</taxon>
        <taxon>Fungi</taxon>
        <taxon>Dikarya</taxon>
        <taxon>Ascomycota</taxon>
        <taxon>Pezizomycotina</taxon>
        <taxon>Dothideomycetes</taxon>
        <taxon>Dothideomycetidae</taxon>
        <taxon>Mycosphaerellales</taxon>
        <taxon>Mycosphaerellaceae</taxon>
        <taxon>Septoria</taxon>
    </lineage>
</organism>
<dbReference type="CDD" id="cd14688">
    <property type="entry name" value="bZIP_YAP"/>
    <property type="match status" value="1"/>
</dbReference>